<protein>
    <recommendedName>
        <fullName evidence="4">DUF1003 domain-containing protein</fullName>
    </recommendedName>
</protein>
<keyword evidence="1" id="KW-0175">Coiled coil</keyword>
<dbReference type="InterPro" id="IPR010406">
    <property type="entry name" value="DUF1003"/>
</dbReference>
<evidence type="ECO:0008006" key="4">
    <source>
        <dbReference type="Google" id="ProtNLM"/>
    </source>
</evidence>
<evidence type="ECO:0000256" key="2">
    <source>
        <dbReference type="SAM" id="Phobius"/>
    </source>
</evidence>
<comment type="caution">
    <text evidence="3">The sequence shown here is derived from an EMBL/GenBank/DDBJ whole genome shotgun (WGS) entry which is preliminary data.</text>
</comment>
<feature type="transmembrane region" description="Helical" evidence="2">
    <location>
        <begin position="40"/>
        <end position="62"/>
    </location>
</feature>
<dbReference type="PANTHER" id="PTHR41386:SF1">
    <property type="entry name" value="MEMBRANE PROTEIN"/>
    <property type="match status" value="1"/>
</dbReference>
<sequence length="119" mass="13853">MADAIAKFAGSWTFILIFIFCLLFWIVLNAFLLTRPYDPYPFILLNLILSCVAAIQAPVIMMSQNRQEEKDRLRAQNDYKTNLKSEIIVEDLHQKLDQLLADMSSIQQEIVKIEKKMNM</sequence>
<feature type="coiled-coil region" evidence="1">
    <location>
        <begin position="89"/>
        <end position="116"/>
    </location>
</feature>
<proteinExistence type="predicted"/>
<dbReference type="AlphaFoldDB" id="A0A645IFL6"/>
<feature type="transmembrane region" description="Helical" evidence="2">
    <location>
        <begin position="12"/>
        <end position="34"/>
    </location>
</feature>
<name>A0A645IFL6_9ZZZZ</name>
<dbReference type="EMBL" id="VSSQ01113947">
    <property type="protein sequence ID" value="MPN50098.1"/>
    <property type="molecule type" value="Genomic_DNA"/>
</dbReference>
<reference evidence="3" key="1">
    <citation type="submission" date="2019-08" db="EMBL/GenBank/DDBJ databases">
        <authorList>
            <person name="Kucharzyk K."/>
            <person name="Murdoch R.W."/>
            <person name="Higgins S."/>
            <person name="Loffler F."/>
        </authorList>
    </citation>
    <scope>NUCLEOTIDE SEQUENCE</scope>
</reference>
<accession>A0A645IFL6</accession>
<keyword evidence="2" id="KW-1133">Transmembrane helix</keyword>
<dbReference type="PANTHER" id="PTHR41386">
    <property type="entry name" value="INTEGRAL MEMBRANE PROTEIN-RELATED"/>
    <property type="match status" value="1"/>
</dbReference>
<dbReference type="Pfam" id="PF06210">
    <property type="entry name" value="DUF1003"/>
    <property type="match status" value="1"/>
</dbReference>
<evidence type="ECO:0000256" key="1">
    <source>
        <dbReference type="SAM" id="Coils"/>
    </source>
</evidence>
<organism evidence="3">
    <name type="scientific">bioreactor metagenome</name>
    <dbReference type="NCBI Taxonomy" id="1076179"/>
    <lineage>
        <taxon>unclassified sequences</taxon>
        <taxon>metagenomes</taxon>
        <taxon>ecological metagenomes</taxon>
    </lineage>
</organism>
<evidence type="ECO:0000313" key="3">
    <source>
        <dbReference type="EMBL" id="MPN50098.1"/>
    </source>
</evidence>
<keyword evidence="2" id="KW-0472">Membrane</keyword>
<keyword evidence="2" id="KW-0812">Transmembrane</keyword>
<gene>
    <name evidence="3" type="ORF">SDC9_197724</name>
</gene>